<feature type="transmembrane region" description="Helical" evidence="1">
    <location>
        <begin position="65"/>
        <end position="84"/>
    </location>
</feature>
<dbReference type="InterPro" id="IPR049713">
    <property type="entry name" value="Pr6Pr-like"/>
</dbReference>
<protein>
    <submittedName>
        <fullName evidence="2">Pr6Pr family membrane protein</fullName>
    </submittedName>
</protein>
<feature type="transmembrane region" description="Helical" evidence="1">
    <location>
        <begin position="7"/>
        <end position="25"/>
    </location>
</feature>
<feature type="transmembrane region" description="Helical" evidence="1">
    <location>
        <begin position="138"/>
        <end position="158"/>
    </location>
</feature>
<organism evidence="2 3">
    <name type="scientific">Protaetiibacter mangrovi</name>
    <dbReference type="NCBI Taxonomy" id="2970926"/>
    <lineage>
        <taxon>Bacteria</taxon>
        <taxon>Bacillati</taxon>
        <taxon>Actinomycetota</taxon>
        <taxon>Actinomycetes</taxon>
        <taxon>Micrococcales</taxon>
        <taxon>Microbacteriaceae</taxon>
        <taxon>Protaetiibacter</taxon>
    </lineage>
</organism>
<name>A0ABT1ZIH1_9MICO</name>
<dbReference type="Proteomes" id="UP001205337">
    <property type="component" value="Unassembled WGS sequence"/>
</dbReference>
<feature type="transmembrane region" description="Helical" evidence="1">
    <location>
        <begin position="31"/>
        <end position="53"/>
    </location>
</feature>
<feature type="transmembrane region" description="Helical" evidence="1">
    <location>
        <begin position="178"/>
        <end position="202"/>
    </location>
</feature>
<keyword evidence="1" id="KW-0812">Transmembrane</keyword>
<keyword evidence="1" id="KW-0472">Membrane</keyword>
<keyword evidence="3" id="KW-1185">Reference proteome</keyword>
<proteinExistence type="predicted"/>
<feature type="transmembrane region" description="Helical" evidence="1">
    <location>
        <begin position="104"/>
        <end position="126"/>
    </location>
</feature>
<sequence>MEPATRYAAFALRSAIVIVIVSGLLLGERRFAFFTSQSNLIALGYFVTALVLMAQRRGTVTPVPALRGAVTFWLTTTALIAHFLNSHGMNPIPGLFDPDPAVAINNTGLFLLHYVSPILVLIDWLVIGPHGVVRWRTALVWLLYPIGYGVVMIVRGTLLPAVNDRYPYPFLDPTVAGIGGMSLALGRVILILAAIAFAVIAVDRLVSLLARTRERATVAS</sequence>
<comment type="caution">
    <text evidence="2">The sequence shown here is derived from an EMBL/GenBank/DDBJ whole genome shotgun (WGS) entry which is preliminary data.</text>
</comment>
<gene>
    <name evidence="2" type="ORF">NUH29_13270</name>
</gene>
<dbReference type="RefSeq" id="WP_258799697.1">
    <property type="nucleotide sequence ID" value="NZ_JANTHX010000008.1"/>
</dbReference>
<accession>A0ABT1ZIH1</accession>
<evidence type="ECO:0000256" key="1">
    <source>
        <dbReference type="SAM" id="Phobius"/>
    </source>
</evidence>
<keyword evidence="1" id="KW-1133">Transmembrane helix</keyword>
<evidence type="ECO:0000313" key="2">
    <source>
        <dbReference type="EMBL" id="MCS0500520.1"/>
    </source>
</evidence>
<dbReference type="EMBL" id="JANTHX010000008">
    <property type="protein sequence ID" value="MCS0500520.1"/>
    <property type="molecule type" value="Genomic_DNA"/>
</dbReference>
<dbReference type="NCBIfam" id="NF038065">
    <property type="entry name" value="Pr6Pr"/>
    <property type="match status" value="1"/>
</dbReference>
<evidence type="ECO:0000313" key="3">
    <source>
        <dbReference type="Proteomes" id="UP001205337"/>
    </source>
</evidence>
<reference evidence="2 3" key="1">
    <citation type="submission" date="2022-08" db="EMBL/GenBank/DDBJ databases">
        <authorList>
            <person name="Li F."/>
        </authorList>
    </citation>
    <scope>NUCLEOTIDE SEQUENCE [LARGE SCALE GENOMIC DNA]</scope>
    <source>
        <strain evidence="2 3">10F1B-8-1</strain>
    </source>
</reference>